<feature type="signal peptide" evidence="3">
    <location>
        <begin position="1"/>
        <end position="24"/>
    </location>
</feature>
<dbReference type="EMBL" id="JACGCM010000215">
    <property type="protein sequence ID" value="KAF6175173.1"/>
    <property type="molecule type" value="Genomic_DNA"/>
</dbReference>
<comment type="caution">
    <text evidence="5">The sequence shown here is derived from an EMBL/GenBank/DDBJ whole genome shotgun (WGS) entry which is preliminary data.</text>
</comment>
<evidence type="ECO:0000256" key="3">
    <source>
        <dbReference type="SAM" id="SignalP"/>
    </source>
</evidence>
<organism evidence="5 6">
    <name type="scientific">Kingdonia uniflora</name>
    <dbReference type="NCBI Taxonomy" id="39325"/>
    <lineage>
        <taxon>Eukaryota</taxon>
        <taxon>Viridiplantae</taxon>
        <taxon>Streptophyta</taxon>
        <taxon>Embryophyta</taxon>
        <taxon>Tracheophyta</taxon>
        <taxon>Spermatophyta</taxon>
        <taxon>Magnoliopsida</taxon>
        <taxon>Ranunculales</taxon>
        <taxon>Circaeasteraceae</taxon>
        <taxon>Kingdonia</taxon>
    </lineage>
</organism>
<dbReference type="Pfam" id="PF00244">
    <property type="entry name" value="14-3-3"/>
    <property type="match status" value="1"/>
</dbReference>
<dbReference type="PANTHER" id="PTHR18860">
    <property type="entry name" value="14-3-3 PROTEIN"/>
    <property type="match status" value="1"/>
</dbReference>
<comment type="similarity">
    <text evidence="1">Belongs to the 14-3-3 family.</text>
</comment>
<evidence type="ECO:0000256" key="1">
    <source>
        <dbReference type="ARBA" id="ARBA00006141"/>
    </source>
</evidence>
<name>A0A7J7P769_9MAGN</name>
<sequence>MDKIHCSIALVVLLLVTVSLEIEAQLCRMSGRVRGRKPPPGQCNQENNSDCCVEGKMYPVYRIILCSNFVLMNKEPILSGEIAFERARHLAKQAFDEAISKLDSLSEESYKDSTLTRQLLRDNFTLWTSDIPDDGEDAQKMETSAKAGEGDNVG</sequence>
<gene>
    <name evidence="5" type="ORF">GIB67_022854</name>
</gene>
<dbReference type="Proteomes" id="UP000541444">
    <property type="component" value="Unassembled WGS sequence"/>
</dbReference>
<dbReference type="AlphaFoldDB" id="A0A7J7P769"/>
<keyword evidence="6" id="KW-1185">Reference proteome</keyword>
<dbReference type="PRINTS" id="PR00305">
    <property type="entry name" value="1433ZETA"/>
</dbReference>
<dbReference type="InterPro" id="IPR000308">
    <property type="entry name" value="14-3-3"/>
</dbReference>
<dbReference type="InterPro" id="IPR036815">
    <property type="entry name" value="14-3-3_dom_sf"/>
</dbReference>
<feature type="chain" id="PRO_5029481766" description="14-3-3 domain-containing protein" evidence="3">
    <location>
        <begin position="25"/>
        <end position="154"/>
    </location>
</feature>
<dbReference type="InterPro" id="IPR023410">
    <property type="entry name" value="14-3-3_domain"/>
</dbReference>
<reference evidence="5 6" key="1">
    <citation type="journal article" date="2020" name="IScience">
        <title>Genome Sequencing of the Endangered Kingdonia uniflora (Circaeasteraceae, Ranunculales) Reveals Potential Mechanisms of Evolutionary Specialization.</title>
        <authorList>
            <person name="Sun Y."/>
            <person name="Deng T."/>
            <person name="Zhang A."/>
            <person name="Moore M.J."/>
            <person name="Landis J.B."/>
            <person name="Lin N."/>
            <person name="Zhang H."/>
            <person name="Zhang X."/>
            <person name="Huang J."/>
            <person name="Zhang X."/>
            <person name="Sun H."/>
            <person name="Wang H."/>
        </authorList>
    </citation>
    <scope>NUCLEOTIDE SEQUENCE [LARGE SCALE GENOMIC DNA]</scope>
    <source>
        <strain evidence="5">TB1705</strain>
        <tissue evidence="5">Leaf</tissue>
    </source>
</reference>
<evidence type="ECO:0000256" key="2">
    <source>
        <dbReference type="SAM" id="MobiDB-lite"/>
    </source>
</evidence>
<feature type="region of interest" description="Disordered" evidence="2">
    <location>
        <begin position="130"/>
        <end position="154"/>
    </location>
</feature>
<dbReference type="SUPFAM" id="SSF48445">
    <property type="entry name" value="14-3-3 protein"/>
    <property type="match status" value="1"/>
</dbReference>
<dbReference type="Gene3D" id="1.20.190.20">
    <property type="entry name" value="14-3-3 domain"/>
    <property type="match status" value="1"/>
</dbReference>
<protein>
    <recommendedName>
        <fullName evidence="4">14-3-3 domain-containing protein</fullName>
    </recommendedName>
</protein>
<proteinExistence type="inferred from homology"/>
<evidence type="ECO:0000313" key="6">
    <source>
        <dbReference type="Proteomes" id="UP000541444"/>
    </source>
</evidence>
<keyword evidence="3" id="KW-0732">Signal</keyword>
<evidence type="ECO:0000259" key="4">
    <source>
        <dbReference type="Pfam" id="PF00244"/>
    </source>
</evidence>
<feature type="domain" description="14-3-3" evidence="4">
    <location>
        <begin position="85"/>
        <end position="128"/>
    </location>
</feature>
<accession>A0A7J7P769</accession>
<dbReference type="OrthoDB" id="1653034at2759"/>
<evidence type="ECO:0000313" key="5">
    <source>
        <dbReference type="EMBL" id="KAF6175173.1"/>
    </source>
</evidence>